<evidence type="ECO:0000313" key="2">
    <source>
        <dbReference type="Proteomes" id="UP000191024"/>
    </source>
</evidence>
<reference evidence="1 2" key="1">
    <citation type="submission" date="2016-03" db="EMBL/GenBank/DDBJ databases">
        <authorList>
            <person name="Devillers H."/>
        </authorList>
    </citation>
    <scope>NUCLEOTIDE SEQUENCE [LARGE SCALE GENOMIC DNA]</scope>
    <source>
        <strain evidence="1">CBS 11717</strain>
    </source>
</reference>
<accession>A0A1G4IT98</accession>
<dbReference type="InterPro" id="IPR035296">
    <property type="entry name" value="Mfa1/2"/>
</dbReference>
<dbReference type="OrthoDB" id="4028313at2759"/>
<dbReference type="EMBL" id="LT598464">
    <property type="protein sequence ID" value="SCU80186.1"/>
    <property type="molecule type" value="Genomic_DNA"/>
</dbReference>
<dbReference type="AlphaFoldDB" id="A0A1G4IT98"/>
<gene>
    <name evidence="1" type="ORF">LAMI_0B01123G</name>
</gene>
<protein>
    <submittedName>
        <fullName evidence="1">LAMI_0B01123g1_1</fullName>
    </submittedName>
</protein>
<keyword evidence="2" id="KW-1185">Reference proteome</keyword>
<proteinExistence type="predicted"/>
<sequence length="33" mass="3685">MQPTTQATKKDSSDKKDNYIVRGWGCDPQCVIA</sequence>
<organism evidence="1 2">
    <name type="scientific">Lachancea mirantina</name>
    <dbReference type="NCBI Taxonomy" id="1230905"/>
    <lineage>
        <taxon>Eukaryota</taxon>
        <taxon>Fungi</taxon>
        <taxon>Dikarya</taxon>
        <taxon>Ascomycota</taxon>
        <taxon>Saccharomycotina</taxon>
        <taxon>Saccharomycetes</taxon>
        <taxon>Saccharomycetales</taxon>
        <taxon>Saccharomycetaceae</taxon>
        <taxon>Lachancea</taxon>
    </lineage>
</organism>
<name>A0A1G4IT98_9SACH</name>
<dbReference type="Pfam" id="PF17317">
    <property type="entry name" value="MFA1_2"/>
    <property type="match status" value="1"/>
</dbReference>
<evidence type="ECO:0000313" key="1">
    <source>
        <dbReference type="EMBL" id="SCU80186.1"/>
    </source>
</evidence>
<dbReference type="GO" id="GO:0000750">
    <property type="term" value="P:pheromone-dependent signal transduction involved in conjugation with cellular fusion"/>
    <property type="evidence" value="ECO:0007669"/>
    <property type="project" value="InterPro"/>
</dbReference>
<dbReference type="Proteomes" id="UP000191024">
    <property type="component" value="Chromosome B"/>
</dbReference>
<dbReference type="GO" id="GO:0000772">
    <property type="term" value="F:mating pheromone activity"/>
    <property type="evidence" value="ECO:0007669"/>
    <property type="project" value="InterPro"/>
</dbReference>